<dbReference type="PANTHER" id="PTHR11668">
    <property type="entry name" value="SERINE/THREONINE PROTEIN PHOSPHATASE"/>
    <property type="match status" value="1"/>
</dbReference>
<gene>
    <name evidence="1" type="ORF">ACOC_LOCUS4123</name>
</gene>
<name>A0A0R3PIE5_ANGCS</name>
<proteinExistence type="predicted"/>
<organism evidence="3">
    <name type="scientific">Angiostrongylus costaricensis</name>
    <name type="common">Nematode worm</name>
    <dbReference type="NCBI Taxonomy" id="334426"/>
    <lineage>
        <taxon>Eukaryota</taxon>
        <taxon>Metazoa</taxon>
        <taxon>Ecdysozoa</taxon>
        <taxon>Nematoda</taxon>
        <taxon>Chromadorea</taxon>
        <taxon>Rhabditida</taxon>
        <taxon>Rhabditina</taxon>
        <taxon>Rhabditomorpha</taxon>
        <taxon>Strongyloidea</taxon>
        <taxon>Metastrongylidae</taxon>
        <taxon>Angiostrongylus</taxon>
    </lineage>
</organism>
<reference evidence="1 2" key="2">
    <citation type="submission" date="2018-11" db="EMBL/GenBank/DDBJ databases">
        <authorList>
            <consortium name="Pathogen Informatics"/>
        </authorList>
    </citation>
    <scope>NUCLEOTIDE SEQUENCE [LARGE SCALE GENOMIC DNA]</scope>
    <source>
        <strain evidence="1 2">Costa Rica</strain>
    </source>
</reference>
<dbReference type="GO" id="GO:0005737">
    <property type="term" value="C:cytoplasm"/>
    <property type="evidence" value="ECO:0007669"/>
    <property type="project" value="TreeGrafter"/>
</dbReference>
<dbReference type="WBParaSite" id="ACOC_0000412201-mRNA-1">
    <property type="protein sequence ID" value="ACOC_0000412201-mRNA-1"/>
    <property type="gene ID" value="ACOC_0000412201"/>
</dbReference>
<evidence type="ECO:0000313" key="3">
    <source>
        <dbReference type="WBParaSite" id="ACOC_0000412201-mRNA-1"/>
    </source>
</evidence>
<keyword evidence="2" id="KW-1185">Reference proteome</keyword>
<dbReference type="Gene3D" id="3.60.21.10">
    <property type="match status" value="1"/>
</dbReference>
<protein>
    <submittedName>
        <fullName evidence="1 3">Uncharacterized protein</fullName>
    </submittedName>
</protein>
<dbReference type="InterPro" id="IPR029052">
    <property type="entry name" value="Metallo-depent_PP-like"/>
</dbReference>
<dbReference type="OrthoDB" id="1930084at2759"/>
<dbReference type="InterPro" id="IPR050341">
    <property type="entry name" value="PP1_catalytic_subunit"/>
</dbReference>
<sequence length="104" mass="12165">MPMFLNLEESSDWMFKKSEKRTMDAFVLSHVVQSDYEFLINRRLVTLFTAPHYCGKFDNAAAVMKINKDLLCLFKVGANYFLAHPKALRSLLGFIRVFYETLNF</sequence>
<dbReference type="AlphaFoldDB" id="A0A0R3PIE5"/>
<dbReference type="GO" id="GO:0005634">
    <property type="term" value="C:nucleus"/>
    <property type="evidence" value="ECO:0007669"/>
    <property type="project" value="TreeGrafter"/>
</dbReference>
<dbReference type="GO" id="GO:0004722">
    <property type="term" value="F:protein serine/threonine phosphatase activity"/>
    <property type="evidence" value="ECO:0007669"/>
    <property type="project" value="TreeGrafter"/>
</dbReference>
<dbReference type="EMBL" id="UYYA01002097">
    <property type="protein sequence ID" value="VDM55708.1"/>
    <property type="molecule type" value="Genomic_DNA"/>
</dbReference>
<dbReference type="PANTHER" id="PTHR11668:SF199">
    <property type="entry name" value="SERINE_THREONINE-PROTEIN PHOSPHATASE"/>
    <property type="match status" value="1"/>
</dbReference>
<evidence type="ECO:0000313" key="2">
    <source>
        <dbReference type="Proteomes" id="UP000267027"/>
    </source>
</evidence>
<dbReference type="Proteomes" id="UP000267027">
    <property type="component" value="Unassembled WGS sequence"/>
</dbReference>
<reference evidence="3" key="1">
    <citation type="submission" date="2017-02" db="UniProtKB">
        <authorList>
            <consortium name="WormBaseParasite"/>
        </authorList>
    </citation>
    <scope>IDENTIFICATION</scope>
</reference>
<evidence type="ECO:0000313" key="1">
    <source>
        <dbReference type="EMBL" id="VDM55708.1"/>
    </source>
</evidence>
<accession>A0A0R3PIE5</accession>
<dbReference type="SUPFAM" id="SSF56300">
    <property type="entry name" value="Metallo-dependent phosphatases"/>
    <property type="match status" value="1"/>
</dbReference>